<dbReference type="InterPro" id="IPR020039">
    <property type="entry name" value="PseF"/>
</dbReference>
<accession>C8WZ01</accession>
<dbReference type="Pfam" id="PF02348">
    <property type="entry name" value="CTP_transf_3"/>
    <property type="match status" value="1"/>
</dbReference>
<dbReference type="Proteomes" id="UP000001052">
    <property type="component" value="Chromosome"/>
</dbReference>
<dbReference type="SUPFAM" id="SSF53448">
    <property type="entry name" value="Nucleotide-diphospho-sugar transferases"/>
    <property type="match status" value="1"/>
</dbReference>
<gene>
    <name evidence="1" type="ordered locus">Dret_0620</name>
</gene>
<reference evidence="2" key="1">
    <citation type="submission" date="2009-09" db="EMBL/GenBank/DDBJ databases">
        <title>The complete chromosome of Desulfohalobium retbaense DSM 5692.</title>
        <authorList>
            <consortium name="US DOE Joint Genome Institute (JGI-PGF)"/>
            <person name="Lucas S."/>
            <person name="Copeland A."/>
            <person name="Lapidus A."/>
            <person name="Glavina del Rio T."/>
            <person name="Dalin E."/>
            <person name="Tice H."/>
            <person name="Bruce D."/>
            <person name="Goodwin L."/>
            <person name="Pitluck S."/>
            <person name="Kyrpides N."/>
            <person name="Mavromatis K."/>
            <person name="Ivanova N."/>
            <person name="Mikhailova N."/>
            <person name="Munk A.C."/>
            <person name="Brettin T."/>
            <person name="Detter J.C."/>
            <person name="Han C."/>
            <person name="Tapia R."/>
            <person name="Larimer F."/>
            <person name="Land M."/>
            <person name="Hauser L."/>
            <person name="Markowitz V."/>
            <person name="Cheng J.-F."/>
            <person name="Hugenholtz P."/>
            <person name="Woyke T."/>
            <person name="Wu D."/>
            <person name="Spring S."/>
            <person name="Klenk H.-P."/>
            <person name="Eisen J.A."/>
        </authorList>
    </citation>
    <scope>NUCLEOTIDE SEQUENCE [LARGE SCALE GENOMIC DNA]</scope>
    <source>
        <strain evidence="2">DSM 5692</strain>
    </source>
</reference>
<protein>
    <submittedName>
        <fullName evidence="1">Pseudaminic acid CMP-transferase</fullName>
        <ecNumber evidence="1">2.7.7.43</ecNumber>
    </submittedName>
</protein>
<dbReference type="CDD" id="cd02513">
    <property type="entry name" value="CMP-NeuAc_Synthase"/>
    <property type="match status" value="1"/>
</dbReference>
<keyword evidence="1" id="KW-0808">Transferase</keyword>
<dbReference type="EC" id="2.7.7.43" evidence="1"/>
<evidence type="ECO:0000313" key="1">
    <source>
        <dbReference type="EMBL" id="ACV67917.1"/>
    </source>
</evidence>
<dbReference type="eggNOG" id="COG1083">
    <property type="taxonomic scope" value="Bacteria"/>
</dbReference>
<dbReference type="InterPro" id="IPR050793">
    <property type="entry name" value="CMP-NeuNAc_synthase"/>
</dbReference>
<reference evidence="1 2" key="2">
    <citation type="journal article" date="2010" name="Stand. Genomic Sci.">
        <title>Complete genome sequence of Desulfohalobium retbaense type strain (HR(100)).</title>
        <authorList>
            <person name="Spring S."/>
            <person name="Nolan M."/>
            <person name="Lapidus A."/>
            <person name="Glavina Del Rio T."/>
            <person name="Copeland A."/>
            <person name="Tice H."/>
            <person name="Cheng J.F."/>
            <person name="Lucas S."/>
            <person name="Land M."/>
            <person name="Chen F."/>
            <person name="Bruce D."/>
            <person name="Goodwin L."/>
            <person name="Pitluck S."/>
            <person name="Ivanova N."/>
            <person name="Mavromatis K."/>
            <person name="Mikhailova N."/>
            <person name="Pati A."/>
            <person name="Chen A."/>
            <person name="Palaniappan K."/>
            <person name="Hauser L."/>
            <person name="Chang Y.J."/>
            <person name="Jeffries C.D."/>
            <person name="Munk C."/>
            <person name="Kiss H."/>
            <person name="Chain P."/>
            <person name="Han C."/>
            <person name="Brettin T."/>
            <person name="Detter J.C."/>
            <person name="Schuler E."/>
            <person name="Goker M."/>
            <person name="Rohde M."/>
            <person name="Bristow J."/>
            <person name="Eisen J.A."/>
            <person name="Markowitz V."/>
            <person name="Hugenholtz P."/>
            <person name="Kyrpides N.C."/>
            <person name="Klenk H.P."/>
        </authorList>
    </citation>
    <scope>NUCLEOTIDE SEQUENCE [LARGE SCALE GENOMIC DNA]</scope>
    <source>
        <strain evidence="1 2">DSM 5692</strain>
    </source>
</reference>
<proteinExistence type="predicted"/>
<dbReference type="InterPro" id="IPR003329">
    <property type="entry name" value="Cytidylyl_trans"/>
</dbReference>
<dbReference type="InterPro" id="IPR029044">
    <property type="entry name" value="Nucleotide-diphossugar_trans"/>
</dbReference>
<dbReference type="HOGENOM" id="CLU_042930_1_1_7"/>
<dbReference type="PANTHER" id="PTHR21485:SF6">
    <property type="entry name" value="N-ACYLNEURAMINATE CYTIDYLYLTRANSFERASE-RELATED"/>
    <property type="match status" value="1"/>
</dbReference>
<dbReference type="NCBIfam" id="TIGR03584">
    <property type="entry name" value="PseF"/>
    <property type="match status" value="1"/>
</dbReference>
<keyword evidence="1" id="KW-0548">Nucleotidyltransferase</keyword>
<keyword evidence="2" id="KW-1185">Reference proteome</keyword>
<organism evidence="1 2">
    <name type="scientific">Desulfohalobium retbaense (strain ATCC 49708 / DSM 5692 / JCM 16813 / HR100)</name>
    <dbReference type="NCBI Taxonomy" id="485915"/>
    <lineage>
        <taxon>Bacteria</taxon>
        <taxon>Pseudomonadati</taxon>
        <taxon>Thermodesulfobacteriota</taxon>
        <taxon>Desulfovibrionia</taxon>
        <taxon>Desulfovibrionales</taxon>
        <taxon>Desulfohalobiaceae</taxon>
        <taxon>Desulfohalobium</taxon>
    </lineage>
</organism>
<dbReference type="GO" id="GO:0008781">
    <property type="term" value="F:N-acylneuraminate cytidylyltransferase activity"/>
    <property type="evidence" value="ECO:0007669"/>
    <property type="project" value="UniProtKB-EC"/>
</dbReference>
<sequence length="240" mass="27955">MTDSQNTENPQTVCIIPARSGSKRIPDKNIRLFLGKPVIWYPIQAARDSNLFDRIIVSTDSEKIAAIARETGAETPFLRPQELADDFTPVTNVFQHVVQWMRNNQMDPKFICGMYATALFVQKEHLVQGYDMIRKGKSERAFTVAPFPSPIFRALKINRKGHLEMIWPENFKTRSQDFFQVYYNAGQFHWYHVDSLMEPSHNTESVSPIIISKYLAIDIDTQEDWEQAEMTYWGILNFRR</sequence>
<dbReference type="AlphaFoldDB" id="C8WZ01"/>
<dbReference type="STRING" id="485915.Dret_0620"/>
<dbReference type="OrthoDB" id="9805604at2"/>
<dbReference type="Gene3D" id="3.90.550.10">
    <property type="entry name" value="Spore Coat Polysaccharide Biosynthesis Protein SpsA, Chain A"/>
    <property type="match status" value="1"/>
</dbReference>
<dbReference type="PANTHER" id="PTHR21485">
    <property type="entry name" value="HAD SUPERFAMILY MEMBERS CMAS AND KDSC"/>
    <property type="match status" value="1"/>
</dbReference>
<dbReference type="EMBL" id="CP001734">
    <property type="protein sequence ID" value="ACV67917.1"/>
    <property type="molecule type" value="Genomic_DNA"/>
</dbReference>
<name>C8WZ01_DESRD</name>
<dbReference type="KEGG" id="drt:Dret_0620"/>
<dbReference type="RefSeq" id="WP_015751075.1">
    <property type="nucleotide sequence ID" value="NC_013223.1"/>
</dbReference>
<evidence type="ECO:0000313" key="2">
    <source>
        <dbReference type="Proteomes" id="UP000001052"/>
    </source>
</evidence>